<dbReference type="AlphaFoldDB" id="A0AA96L492"/>
<evidence type="ECO:0000313" key="1">
    <source>
        <dbReference type="EMBL" id="WNL27995.1"/>
    </source>
</evidence>
<evidence type="ECO:0000313" key="4">
    <source>
        <dbReference type="EMBL" id="WNP39452.1"/>
    </source>
</evidence>
<evidence type="ECO:0000313" key="3">
    <source>
        <dbReference type="EMBL" id="WNP37360.1"/>
    </source>
</evidence>
<protein>
    <submittedName>
        <fullName evidence="4">DUF2184 domain-containing protein</fullName>
    </submittedName>
</protein>
<dbReference type="EMBL" id="CP134853">
    <property type="protein sequence ID" value="WNL27995.1"/>
    <property type="molecule type" value="Genomic_DNA"/>
</dbReference>
<proteinExistence type="predicted"/>
<evidence type="ECO:0000313" key="2">
    <source>
        <dbReference type="EMBL" id="WNL31210.1"/>
    </source>
</evidence>
<dbReference type="EMBL" id="CP135131">
    <property type="protein sequence ID" value="WNP39452.1"/>
    <property type="molecule type" value="Genomic_DNA"/>
</dbReference>
<dbReference type="EMBL" id="CP134855">
    <property type="protein sequence ID" value="WNL31210.1"/>
    <property type="molecule type" value="Genomic_DNA"/>
</dbReference>
<accession>A0AA96L492</accession>
<gene>
    <name evidence="3" type="ORF">RJG58_06880</name>
    <name evidence="4" type="ORF">RMP69_06880</name>
    <name evidence="1" type="ORF">RMQ65_01215</name>
    <name evidence="2" type="ORF">RMQ67_06880</name>
</gene>
<reference evidence="4" key="1">
    <citation type="submission" date="2023-09" db="EMBL/GenBank/DDBJ databases">
        <title>Arcobacter tbilisiensis sp. nov. isolated from chicken meat in Tbilisi, Georgia.</title>
        <authorList>
            <person name="Matthias R."/>
            <person name="Zautner A.E."/>
        </authorList>
    </citation>
    <scope>NUCLEOTIDE SEQUENCE</scope>
    <source>
        <strain evidence="3">LEO 101</strain>
        <strain evidence="1">LEO 49</strain>
        <strain evidence="4">LEO 50</strain>
        <strain evidence="2">LEO 53</strain>
    </source>
</reference>
<name>A0AA96L492_9BACT</name>
<sequence>MSKIISSFTGRELKKLGQVDLKGKSVNHEDLRAIGFDCQAFDSAISQMGVTNGASGSDFLTEYLAGTVRVGTTVRVIDEILGIATAGDWDDEEIALRVSQPVGKAELYGDYTNIPFSSYVPSIEKRNIVRFEQGFIVTKLESSRQSKQGFDVMEEKRISAVESLEIMREEVGYRGFASTGARIYGLLNDPSLPAYNTNLSDWLDPTTTFAQILADIEGLFSDIEIRSGGRAKESDNMTLTISTGYRAALSKTNPDNQNETVRSRLNSEFPNMRVISSAEFKGANAGDDAVYLIVDKTENDGSTDGGEAIIQVVPVKYMMLGSEQQIKGYVEDATNALAGVFVKRPWLVARGSIPA</sequence>
<organism evidence="4">
    <name type="scientific">Arcobacter sp. AZ-2023</name>
    <dbReference type="NCBI Taxonomy" id="3074453"/>
    <lineage>
        <taxon>Bacteria</taxon>
        <taxon>Pseudomonadati</taxon>
        <taxon>Campylobacterota</taxon>
        <taxon>Epsilonproteobacteria</taxon>
        <taxon>Campylobacterales</taxon>
        <taxon>Arcobacteraceae</taxon>
        <taxon>Arcobacter</taxon>
    </lineage>
</organism>
<dbReference type="EMBL" id="CP135130">
    <property type="protein sequence ID" value="WNP37360.1"/>
    <property type="molecule type" value="Genomic_DNA"/>
</dbReference>